<protein>
    <submittedName>
        <fullName evidence="1">Uncharacterized protein</fullName>
    </submittedName>
</protein>
<name>A0A388KV53_CHABU</name>
<dbReference type="Gramene" id="GBG73945">
    <property type="protein sequence ID" value="GBG73945"/>
    <property type="gene ID" value="CBR_g17660"/>
</dbReference>
<dbReference type="AlphaFoldDB" id="A0A388KV53"/>
<reference evidence="1 2" key="1">
    <citation type="journal article" date="2018" name="Cell">
        <title>The Chara Genome: Secondary Complexity and Implications for Plant Terrestrialization.</title>
        <authorList>
            <person name="Nishiyama T."/>
            <person name="Sakayama H."/>
            <person name="Vries J.D."/>
            <person name="Buschmann H."/>
            <person name="Saint-Marcoux D."/>
            <person name="Ullrich K.K."/>
            <person name="Haas F.B."/>
            <person name="Vanderstraeten L."/>
            <person name="Becker D."/>
            <person name="Lang D."/>
            <person name="Vosolsobe S."/>
            <person name="Rombauts S."/>
            <person name="Wilhelmsson P.K.I."/>
            <person name="Janitza P."/>
            <person name="Kern R."/>
            <person name="Heyl A."/>
            <person name="Rumpler F."/>
            <person name="Villalobos L.I.A.C."/>
            <person name="Clay J.M."/>
            <person name="Skokan R."/>
            <person name="Toyoda A."/>
            <person name="Suzuki Y."/>
            <person name="Kagoshima H."/>
            <person name="Schijlen E."/>
            <person name="Tajeshwar N."/>
            <person name="Catarino B."/>
            <person name="Hetherington A.J."/>
            <person name="Saltykova A."/>
            <person name="Bonnot C."/>
            <person name="Breuninger H."/>
            <person name="Symeonidi A."/>
            <person name="Radhakrishnan G.V."/>
            <person name="Van Nieuwerburgh F."/>
            <person name="Deforce D."/>
            <person name="Chang C."/>
            <person name="Karol K.G."/>
            <person name="Hedrich R."/>
            <person name="Ulvskov P."/>
            <person name="Glockner G."/>
            <person name="Delwiche C.F."/>
            <person name="Petrasek J."/>
            <person name="Van de Peer Y."/>
            <person name="Friml J."/>
            <person name="Beilby M."/>
            <person name="Dolan L."/>
            <person name="Kohara Y."/>
            <person name="Sugano S."/>
            <person name="Fujiyama A."/>
            <person name="Delaux P.-M."/>
            <person name="Quint M."/>
            <person name="TheiBen G."/>
            <person name="Hagemann M."/>
            <person name="Harholt J."/>
            <person name="Dunand C."/>
            <person name="Zachgo S."/>
            <person name="Langdale J."/>
            <person name="Maumus F."/>
            <person name="Straeten D.V.D."/>
            <person name="Gould S.B."/>
            <person name="Rensing S.A."/>
        </authorList>
    </citation>
    <scope>NUCLEOTIDE SEQUENCE [LARGE SCALE GENOMIC DNA]</scope>
    <source>
        <strain evidence="1 2">S276</strain>
    </source>
</reference>
<evidence type="ECO:0000313" key="1">
    <source>
        <dbReference type="EMBL" id="GBG73945.1"/>
    </source>
</evidence>
<dbReference type="EMBL" id="BFEA01000193">
    <property type="protein sequence ID" value="GBG73945.1"/>
    <property type="molecule type" value="Genomic_DNA"/>
</dbReference>
<accession>A0A388KV53</accession>
<keyword evidence="2" id="KW-1185">Reference proteome</keyword>
<dbReference type="Proteomes" id="UP000265515">
    <property type="component" value="Unassembled WGS sequence"/>
</dbReference>
<organism evidence="1 2">
    <name type="scientific">Chara braunii</name>
    <name type="common">Braun's stonewort</name>
    <dbReference type="NCBI Taxonomy" id="69332"/>
    <lineage>
        <taxon>Eukaryota</taxon>
        <taxon>Viridiplantae</taxon>
        <taxon>Streptophyta</taxon>
        <taxon>Charophyceae</taxon>
        <taxon>Charales</taxon>
        <taxon>Characeae</taxon>
        <taxon>Chara</taxon>
    </lineage>
</organism>
<evidence type="ECO:0000313" key="2">
    <source>
        <dbReference type="Proteomes" id="UP000265515"/>
    </source>
</evidence>
<sequence>MEMEAELQHGALRLEDMLFDNDDDVSPAEDAEGGQDDDDVVNYYTTTCAVCENWETESETCCDVAVHESDEHQGGAGEWGVNLMALSYRVEDETAVVDGEREYANDDAGEWDVEWGSLATAATAAATATAKAEANAATVTTTTSTITTITTSTSTEIGVDCEAGEWGEESGLMATTGTSKTKLELWRHRKSLYFRTEAGEQAASMSAVLGNGRSAKIRPFVPTWCNSNGVTPIVGCNEVL</sequence>
<gene>
    <name evidence="1" type="ORF">CBR_g17660</name>
</gene>
<comment type="caution">
    <text evidence="1">The sequence shown here is derived from an EMBL/GenBank/DDBJ whole genome shotgun (WGS) entry which is preliminary data.</text>
</comment>
<proteinExistence type="predicted"/>